<protein>
    <submittedName>
        <fullName evidence="16">ATP synthase F0 sector subunit b</fullName>
        <ecNumber evidence="16">3.6.3.14</ecNumber>
    </submittedName>
</protein>
<proteinExistence type="inferred from homology"/>
<evidence type="ECO:0000256" key="13">
    <source>
        <dbReference type="ARBA" id="ARBA00025198"/>
    </source>
</evidence>
<evidence type="ECO:0000256" key="14">
    <source>
        <dbReference type="SAM" id="Coils"/>
    </source>
</evidence>
<evidence type="ECO:0000256" key="6">
    <source>
        <dbReference type="ARBA" id="ARBA00022547"/>
    </source>
</evidence>
<evidence type="ECO:0000256" key="8">
    <source>
        <dbReference type="ARBA" id="ARBA00022781"/>
    </source>
</evidence>
<keyword evidence="9 15" id="KW-1133">Transmembrane helix</keyword>
<keyword evidence="11 15" id="KW-0472">Membrane</keyword>
<dbReference type="AlphaFoldDB" id="A0A3B0ZCF6"/>
<keyword evidence="14" id="KW-0175">Coiled coil</keyword>
<keyword evidence="10" id="KW-0406">Ion transport</keyword>
<evidence type="ECO:0000256" key="5">
    <source>
        <dbReference type="ARBA" id="ARBA00022475"/>
    </source>
</evidence>
<dbReference type="NCBIfam" id="NF004411">
    <property type="entry name" value="PRK05759.1-2"/>
    <property type="match status" value="1"/>
</dbReference>
<dbReference type="CDD" id="cd06503">
    <property type="entry name" value="ATP-synt_Fo_b"/>
    <property type="match status" value="1"/>
</dbReference>
<dbReference type="PANTHER" id="PTHR33445">
    <property type="entry name" value="ATP SYNTHASE SUBUNIT B', CHLOROPLASTIC"/>
    <property type="match status" value="1"/>
</dbReference>
<evidence type="ECO:0000313" key="16">
    <source>
        <dbReference type="EMBL" id="VAW79064.1"/>
    </source>
</evidence>
<keyword evidence="16" id="KW-0378">Hydrolase</keyword>
<evidence type="ECO:0000256" key="1">
    <source>
        <dbReference type="ARBA" id="ARBA00004167"/>
    </source>
</evidence>
<accession>A0A3B0ZCF6</accession>
<feature type="coiled-coil region" evidence="14">
    <location>
        <begin position="58"/>
        <end position="89"/>
    </location>
</feature>
<evidence type="ECO:0000256" key="3">
    <source>
        <dbReference type="ARBA" id="ARBA00005513"/>
    </source>
</evidence>
<evidence type="ECO:0000256" key="15">
    <source>
        <dbReference type="SAM" id="Phobius"/>
    </source>
</evidence>
<dbReference type="InterPro" id="IPR028987">
    <property type="entry name" value="ATP_synth_B-like_membr_sf"/>
</dbReference>
<keyword evidence="8" id="KW-0375">Hydrogen ion transport</keyword>
<dbReference type="Pfam" id="PF00430">
    <property type="entry name" value="ATP-synt_B"/>
    <property type="match status" value="1"/>
</dbReference>
<evidence type="ECO:0000256" key="12">
    <source>
        <dbReference type="ARBA" id="ARBA00023310"/>
    </source>
</evidence>
<sequence length="156" mass="17226">MNINATLFVQIITFALFIWFTMKFVWTPLSGVMDARNKTIADGLAAADKGQQAEADARTAADAEIVKAKEQAAEILRKAEKRKTEIVEEAKSEAKVEADRIRTAAEADLEQEVNRARESLRKQVGSIVIAGASKILEKEINESAHADLMNKLVKEI</sequence>
<dbReference type="GO" id="GO:0046961">
    <property type="term" value="F:proton-transporting ATPase activity, rotational mechanism"/>
    <property type="evidence" value="ECO:0007669"/>
    <property type="project" value="TreeGrafter"/>
</dbReference>
<keyword evidence="7 15" id="KW-0812">Transmembrane</keyword>
<gene>
    <name evidence="16" type="ORF">MNBD_GAMMA12-365</name>
</gene>
<keyword evidence="12" id="KW-0066">ATP synthesis</keyword>
<evidence type="ECO:0000256" key="10">
    <source>
        <dbReference type="ARBA" id="ARBA00023065"/>
    </source>
</evidence>
<dbReference type="SUPFAM" id="SSF81573">
    <property type="entry name" value="F1F0 ATP synthase subunit B, membrane domain"/>
    <property type="match status" value="1"/>
</dbReference>
<reference evidence="16" key="1">
    <citation type="submission" date="2018-06" db="EMBL/GenBank/DDBJ databases">
        <authorList>
            <person name="Zhirakovskaya E."/>
        </authorList>
    </citation>
    <scope>NUCLEOTIDE SEQUENCE</scope>
</reference>
<dbReference type="InterPro" id="IPR002146">
    <property type="entry name" value="ATP_synth_b/b'su_bac/chlpt"/>
</dbReference>
<evidence type="ECO:0000256" key="4">
    <source>
        <dbReference type="ARBA" id="ARBA00022448"/>
    </source>
</evidence>
<dbReference type="GO" id="GO:0015986">
    <property type="term" value="P:proton motive force-driven ATP synthesis"/>
    <property type="evidence" value="ECO:0007669"/>
    <property type="project" value="InterPro"/>
</dbReference>
<dbReference type="InterPro" id="IPR050059">
    <property type="entry name" value="ATP_synthase_B_chain"/>
</dbReference>
<keyword evidence="4" id="KW-0813">Transport</keyword>
<dbReference type="Gene3D" id="1.20.5.620">
    <property type="entry name" value="F1F0 ATP synthase subunit B, membrane domain"/>
    <property type="match status" value="1"/>
</dbReference>
<dbReference type="GO" id="GO:0012505">
    <property type="term" value="C:endomembrane system"/>
    <property type="evidence" value="ECO:0007669"/>
    <property type="project" value="UniProtKB-SubCell"/>
</dbReference>
<comment type="function">
    <text evidence="13">F(1)F(0) ATP synthase produces ATP from ADP in the presence of a proton or sodium gradient. F-type ATPases consist of two structural domains, F(1) containing the extramembraneous catalytic core and F(0) containing the membrane proton channel, linked together by a central stalk and a peripheral stalk. During catalysis, ATP synthesis in the catalytic domain of F(1) is coupled via a rotary mechanism of the central stalk subunits to proton translocation.</text>
</comment>
<dbReference type="HAMAP" id="MF_01398">
    <property type="entry name" value="ATP_synth_b_bprime"/>
    <property type="match status" value="1"/>
</dbReference>
<evidence type="ECO:0000256" key="7">
    <source>
        <dbReference type="ARBA" id="ARBA00022692"/>
    </source>
</evidence>
<organism evidence="16">
    <name type="scientific">hydrothermal vent metagenome</name>
    <dbReference type="NCBI Taxonomy" id="652676"/>
    <lineage>
        <taxon>unclassified sequences</taxon>
        <taxon>metagenomes</taxon>
        <taxon>ecological metagenomes</taxon>
    </lineage>
</organism>
<name>A0A3B0ZCF6_9ZZZZ</name>
<dbReference type="EMBL" id="UOFL01000171">
    <property type="protein sequence ID" value="VAW79064.1"/>
    <property type="molecule type" value="Genomic_DNA"/>
</dbReference>
<dbReference type="PANTHER" id="PTHR33445:SF1">
    <property type="entry name" value="ATP SYNTHASE SUBUNIT B"/>
    <property type="match status" value="1"/>
</dbReference>
<dbReference type="EC" id="3.6.3.14" evidence="16"/>
<dbReference type="GO" id="GO:0016787">
    <property type="term" value="F:hydrolase activity"/>
    <property type="evidence" value="ECO:0007669"/>
    <property type="project" value="UniProtKB-KW"/>
</dbReference>
<evidence type="ECO:0000256" key="9">
    <source>
        <dbReference type="ARBA" id="ARBA00022989"/>
    </source>
</evidence>
<keyword evidence="6" id="KW-0138">CF(0)</keyword>
<evidence type="ECO:0000256" key="11">
    <source>
        <dbReference type="ARBA" id="ARBA00023136"/>
    </source>
</evidence>
<evidence type="ECO:0000256" key="2">
    <source>
        <dbReference type="ARBA" id="ARBA00004308"/>
    </source>
</evidence>
<keyword evidence="5" id="KW-1003">Cell membrane</keyword>
<feature type="transmembrane region" description="Helical" evidence="15">
    <location>
        <begin position="6"/>
        <end position="26"/>
    </location>
</feature>
<dbReference type="NCBIfam" id="TIGR01144">
    <property type="entry name" value="ATP_synt_b"/>
    <property type="match status" value="1"/>
</dbReference>
<dbReference type="InterPro" id="IPR005864">
    <property type="entry name" value="ATP_synth_F0_bsu_bac"/>
</dbReference>
<dbReference type="GO" id="GO:0045259">
    <property type="term" value="C:proton-transporting ATP synthase complex"/>
    <property type="evidence" value="ECO:0007669"/>
    <property type="project" value="UniProtKB-KW"/>
</dbReference>
<comment type="subcellular location">
    <subcellularLocation>
        <location evidence="2">Endomembrane system</location>
    </subcellularLocation>
    <subcellularLocation>
        <location evidence="1">Membrane</location>
        <topology evidence="1">Single-pass membrane protein</topology>
    </subcellularLocation>
</comment>
<comment type="similarity">
    <text evidence="3">Belongs to the ATPase B chain family.</text>
</comment>